<dbReference type="EMBL" id="VYKI01000003">
    <property type="protein sequence ID" value="KAA9003442.1"/>
    <property type="molecule type" value="Genomic_DNA"/>
</dbReference>
<gene>
    <name evidence="3" type="ORF">FJU31_03805</name>
</gene>
<reference evidence="3 4" key="1">
    <citation type="journal article" date="2020" name="Antonie Van Leeuwenhoek">
        <title>Stenotrophomonas cyclobalanopsidis sp. nov., isolated from the leaf spot disease of Cyclobalanopsis patelliformis.</title>
        <authorList>
            <person name="Bian D.R."/>
            <person name="Xue H."/>
            <person name="Piao C.G."/>
            <person name="Li Y."/>
        </authorList>
    </citation>
    <scope>NUCLEOTIDE SEQUENCE [LARGE SCALE GENOMIC DNA]</scope>
    <source>
        <strain evidence="3 4">TPQG1-4</strain>
    </source>
</reference>
<evidence type="ECO:0000313" key="3">
    <source>
        <dbReference type="EMBL" id="KAA9003442.1"/>
    </source>
</evidence>
<dbReference type="Proteomes" id="UP000326367">
    <property type="component" value="Unassembled WGS sequence"/>
</dbReference>
<dbReference type="RefSeq" id="WP_108768460.1">
    <property type="nucleotide sequence ID" value="NZ_DAIMWC010000053.1"/>
</dbReference>
<keyword evidence="2" id="KW-0732">Signal</keyword>
<proteinExistence type="predicted"/>
<protein>
    <submittedName>
        <fullName evidence="3">Uncharacterized protein</fullName>
    </submittedName>
</protein>
<comment type="caution">
    <text evidence="3">The sequence shown here is derived from an EMBL/GenBank/DDBJ whole genome shotgun (WGS) entry which is preliminary data.</text>
</comment>
<organism evidence="3 4">
    <name type="scientific">Stenotrophomonas cyclobalanopsidis</name>
    <dbReference type="NCBI Taxonomy" id="2771362"/>
    <lineage>
        <taxon>Bacteria</taxon>
        <taxon>Pseudomonadati</taxon>
        <taxon>Pseudomonadota</taxon>
        <taxon>Gammaproteobacteria</taxon>
        <taxon>Lysobacterales</taxon>
        <taxon>Lysobacteraceae</taxon>
        <taxon>Stenotrophomonas</taxon>
    </lineage>
</organism>
<name>A0ABQ6T433_9GAMM</name>
<evidence type="ECO:0000256" key="1">
    <source>
        <dbReference type="SAM" id="MobiDB-lite"/>
    </source>
</evidence>
<sequence length="78" mass="8221">MKKLLTIAILAAAAVAVPLVMAQNAGPSAPQQGDQADKAAQSEADAKAKRRAQANAEMKAKGQPVPQQEEEEEARKKK</sequence>
<accession>A0ABQ6T433</accession>
<evidence type="ECO:0000256" key="2">
    <source>
        <dbReference type="SAM" id="SignalP"/>
    </source>
</evidence>
<feature type="chain" id="PRO_5046933626" evidence="2">
    <location>
        <begin position="23"/>
        <end position="78"/>
    </location>
</feature>
<evidence type="ECO:0000313" key="4">
    <source>
        <dbReference type="Proteomes" id="UP000326367"/>
    </source>
</evidence>
<feature type="compositionally biased region" description="Polar residues" evidence="1">
    <location>
        <begin position="25"/>
        <end position="34"/>
    </location>
</feature>
<keyword evidence="4" id="KW-1185">Reference proteome</keyword>
<feature type="region of interest" description="Disordered" evidence="1">
    <location>
        <begin position="24"/>
        <end position="78"/>
    </location>
</feature>
<feature type="signal peptide" evidence="2">
    <location>
        <begin position="1"/>
        <end position="22"/>
    </location>
</feature>